<dbReference type="PROSITE" id="PS00041">
    <property type="entry name" value="HTH_ARAC_FAMILY_1"/>
    <property type="match status" value="1"/>
</dbReference>
<dbReference type="OrthoDB" id="792101at2"/>
<keyword evidence="3" id="KW-0804">Transcription</keyword>
<dbReference type="PANTHER" id="PTHR43280">
    <property type="entry name" value="ARAC-FAMILY TRANSCRIPTIONAL REGULATOR"/>
    <property type="match status" value="1"/>
</dbReference>
<dbReference type="SUPFAM" id="SSF46689">
    <property type="entry name" value="Homeodomain-like"/>
    <property type="match status" value="2"/>
</dbReference>
<evidence type="ECO:0000259" key="4">
    <source>
        <dbReference type="PROSITE" id="PS01124"/>
    </source>
</evidence>
<dbReference type="InterPro" id="IPR009057">
    <property type="entry name" value="Homeodomain-like_sf"/>
</dbReference>
<dbReference type="InterPro" id="IPR003313">
    <property type="entry name" value="AraC-bd"/>
</dbReference>
<dbReference type="InterPro" id="IPR018062">
    <property type="entry name" value="HTH_AraC-typ_CS"/>
</dbReference>
<evidence type="ECO:0000313" key="6">
    <source>
        <dbReference type="Proteomes" id="UP000241964"/>
    </source>
</evidence>
<protein>
    <submittedName>
        <fullName evidence="5">AraC-like DNA-binding protein</fullName>
    </submittedName>
</protein>
<dbReference type="InterPro" id="IPR018060">
    <property type="entry name" value="HTH_AraC"/>
</dbReference>
<dbReference type="SMART" id="SM00342">
    <property type="entry name" value="HTH_ARAC"/>
    <property type="match status" value="1"/>
</dbReference>
<dbReference type="InterPro" id="IPR014710">
    <property type="entry name" value="RmlC-like_jellyroll"/>
</dbReference>
<dbReference type="EMBL" id="PYAS01000015">
    <property type="protein sequence ID" value="PSL23862.1"/>
    <property type="molecule type" value="Genomic_DNA"/>
</dbReference>
<name>A0A2P8FQ60_9BACT</name>
<dbReference type="InterPro" id="IPR011051">
    <property type="entry name" value="RmlC_Cupin_sf"/>
</dbReference>
<dbReference type="Gene3D" id="2.60.120.10">
    <property type="entry name" value="Jelly Rolls"/>
    <property type="match status" value="1"/>
</dbReference>
<proteinExistence type="predicted"/>
<evidence type="ECO:0000256" key="3">
    <source>
        <dbReference type="ARBA" id="ARBA00023163"/>
    </source>
</evidence>
<dbReference type="PANTHER" id="PTHR43280:SF2">
    <property type="entry name" value="HTH-TYPE TRANSCRIPTIONAL REGULATOR EXSA"/>
    <property type="match status" value="1"/>
</dbReference>
<dbReference type="Gene3D" id="1.10.10.60">
    <property type="entry name" value="Homeodomain-like"/>
    <property type="match status" value="2"/>
</dbReference>
<reference evidence="5 6" key="1">
    <citation type="submission" date="2018-03" db="EMBL/GenBank/DDBJ databases">
        <title>Genomic Encyclopedia of Archaeal and Bacterial Type Strains, Phase II (KMG-II): from individual species to whole genera.</title>
        <authorList>
            <person name="Goeker M."/>
        </authorList>
    </citation>
    <scope>NUCLEOTIDE SEQUENCE [LARGE SCALE GENOMIC DNA]</scope>
    <source>
        <strain evidence="5 6">DSM 29057</strain>
    </source>
</reference>
<dbReference type="Pfam" id="PF02311">
    <property type="entry name" value="AraC_binding"/>
    <property type="match status" value="1"/>
</dbReference>
<keyword evidence="1" id="KW-0805">Transcription regulation</keyword>
<accession>A0A2P8FQ60</accession>
<keyword evidence="6" id="KW-1185">Reference proteome</keyword>
<dbReference type="GO" id="GO:0043565">
    <property type="term" value="F:sequence-specific DNA binding"/>
    <property type="evidence" value="ECO:0007669"/>
    <property type="project" value="InterPro"/>
</dbReference>
<feature type="domain" description="HTH araC/xylS-type" evidence="4">
    <location>
        <begin position="188"/>
        <end position="286"/>
    </location>
</feature>
<dbReference type="Proteomes" id="UP000241964">
    <property type="component" value="Unassembled WGS sequence"/>
</dbReference>
<keyword evidence="2 5" id="KW-0238">DNA-binding</keyword>
<dbReference type="SUPFAM" id="SSF51182">
    <property type="entry name" value="RmlC-like cupins"/>
    <property type="match status" value="1"/>
</dbReference>
<dbReference type="GO" id="GO:0003700">
    <property type="term" value="F:DNA-binding transcription factor activity"/>
    <property type="evidence" value="ECO:0007669"/>
    <property type="project" value="InterPro"/>
</dbReference>
<comment type="caution">
    <text evidence="5">The sequence shown here is derived from an EMBL/GenBank/DDBJ whole genome shotgun (WGS) entry which is preliminary data.</text>
</comment>
<dbReference type="PROSITE" id="PS01124">
    <property type="entry name" value="HTH_ARAC_FAMILY_2"/>
    <property type="match status" value="1"/>
</dbReference>
<organism evidence="5 6">
    <name type="scientific">Dyadobacter jiangsuensis</name>
    <dbReference type="NCBI Taxonomy" id="1591085"/>
    <lineage>
        <taxon>Bacteria</taxon>
        <taxon>Pseudomonadati</taxon>
        <taxon>Bacteroidota</taxon>
        <taxon>Cytophagia</taxon>
        <taxon>Cytophagales</taxon>
        <taxon>Spirosomataceae</taxon>
        <taxon>Dyadobacter</taxon>
    </lineage>
</organism>
<evidence type="ECO:0000256" key="2">
    <source>
        <dbReference type="ARBA" id="ARBA00023125"/>
    </source>
</evidence>
<gene>
    <name evidence="5" type="ORF">CLV60_11557</name>
</gene>
<sequence length="290" mass="33187">MKPHLLQVATAPNRSFSVRKELIPNINCRWHCHAEVELICFHKGSGTQFVGDDIRHFTAGDVVLVGTNLPHYWHYDHEHQSYEADDQKPFATVVHFTENFWGERFLMLAENTMLRNVLDKAKRGLSIKGELGKAISGLMEKLHAAEGPYRVMLLMECLIVANQVTEDDVLASLGFSYTRPEQENERLNAIYKYALAHFSEKITLEEVASIAGLSPNSFCRYFKSRTGKQFSQFIIEIRIGNACKMLINNNMNIKQICYASGFQNFTCFYKQFRQITGKTPAAYQQAFANR</sequence>
<evidence type="ECO:0000313" key="5">
    <source>
        <dbReference type="EMBL" id="PSL23862.1"/>
    </source>
</evidence>
<dbReference type="AlphaFoldDB" id="A0A2P8FQ60"/>
<dbReference type="RefSeq" id="WP_106598432.1">
    <property type="nucleotide sequence ID" value="NZ_PYAS01000015.1"/>
</dbReference>
<evidence type="ECO:0000256" key="1">
    <source>
        <dbReference type="ARBA" id="ARBA00023015"/>
    </source>
</evidence>
<dbReference type="Pfam" id="PF12833">
    <property type="entry name" value="HTH_18"/>
    <property type="match status" value="1"/>
</dbReference>